<accession>A0A0R0JLC3</accession>
<proteinExistence type="predicted"/>
<dbReference type="InterPro" id="IPR002156">
    <property type="entry name" value="RNaseH_domain"/>
</dbReference>
<dbReference type="InParanoid" id="A0A0R0JLC3"/>
<sequence>MKKTQTRATSGQAFVKQDGWRGKNYVGHTLLGNLVLEETKVFSRTGVWSVDKYCRRYIAISEFTQIELDVQAGVEETITWRPLKASVLNFDASVRKIGMGFGLIVRDCSGQVLVAAMKFTESELEPREAEALAYRRAVLTMNELCIFGAEYETDCMQLYNEWNRSDKGGRSLFHGLVEETRRLDPVAGSQKLNFDKRQGNKAAHCLANLAFSLLDRCWIDKVPDQLDQILLMM</sequence>
<evidence type="ECO:0000313" key="3">
    <source>
        <dbReference type="EnsemblPlants" id="KRH55239"/>
    </source>
</evidence>
<name>A0A0R0JLC3_SOYBN</name>
<dbReference type="PANTHER" id="PTHR47074:SF48">
    <property type="entry name" value="POLYNUCLEOTIDYL TRANSFERASE, RIBONUCLEASE H-LIKE SUPERFAMILY PROTEIN"/>
    <property type="match status" value="1"/>
</dbReference>
<feature type="domain" description="RNase H type-1" evidence="1">
    <location>
        <begin position="89"/>
        <end position="210"/>
    </location>
</feature>
<dbReference type="InterPro" id="IPR036397">
    <property type="entry name" value="RNaseH_sf"/>
</dbReference>
<dbReference type="AlphaFoldDB" id="A0A0R0JLC3"/>
<dbReference type="SMR" id="A0A0R0JLC3"/>
<gene>
    <name evidence="2" type="ORF">GLYMA_06G239300</name>
</gene>
<dbReference type="PANTHER" id="PTHR47074">
    <property type="entry name" value="BNAC02G40300D PROTEIN"/>
    <property type="match status" value="1"/>
</dbReference>
<dbReference type="Gene3D" id="3.30.420.10">
    <property type="entry name" value="Ribonuclease H-like superfamily/Ribonuclease H"/>
    <property type="match status" value="1"/>
</dbReference>
<keyword evidence="4" id="KW-1185">Reference proteome</keyword>
<dbReference type="Gramene" id="KRH55239">
    <property type="protein sequence ID" value="KRH55239"/>
    <property type="gene ID" value="GLYMA_06G239300"/>
</dbReference>
<evidence type="ECO:0000313" key="2">
    <source>
        <dbReference type="EMBL" id="KRH55239.1"/>
    </source>
</evidence>
<organism evidence="2">
    <name type="scientific">Glycine max</name>
    <name type="common">Soybean</name>
    <name type="synonym">Glycine hispida</name>
    <dbReference type="NCBI Taxonomy" id="3847"/>
    <lineage>
        <taxon>Eukaryota</taxon>
        <taxon>Viridiplantae</taxon>
        <taxon>Streptophyta</taxon>
        <taxon>Embryophyta</taxon>
        <taxon>Tracheophyta</taxon>
        <taxon>Spermatophyta</taxon>
        <taxon>Magnoliopsida</taxon>
        <taxon>eudicotyledons</taxon>
        <taxon>Gunneridae</taxon>
        <taxon>Pentapetalae</taxon>
        <taxon>rosids</taxon>
        <taxon>fabids</taxon>
        <taxon>Fabales</taxon>
        <taxon>Fabaceae</taxon>
        <taxon>Papilionoideae</taxon>
        <taxon>50 kb inversion clade</taxon>
        <taxon>NPAAA clade</taxon>
        <taxon>indigoferoid/millettioid clade</taxon>
        <taxon>Phaseoleae</taxon>
        <taxon>Glycine</taxon>
        <taxon>Glycine subgen. Soja</taxon>
    </lineage>
</organism>
<reference evidence="2 3" key="1">
    <citation type="journal article" date="2010" name="Nature">
        <title>Genome sequence of the palaeopolyploid soybean.</title>
        <authorList>
            <person name="Schmutz J."/>
            <person name="Cannon S.B."/>
            <person name="Schlueter J."/>
            <person name="Ma J."/>
            <person name="Mitros T."/>
            <person name="Nelson W."/>
            <person name="Hyten D.L."/>
            <person name="Song Q."/>
            <person name="Thelen J.J."/>
            <person name="Cheng J."/>
            <person name="Xu D."/>
            <person name="Hellsten U."/>
            <person name="May G.D."/>
            <person name="Yu Y."/>
            <person name="Sakurai T."/>
            <person name="Umezawa T."/>
            <person name="Bhattacharyya M.K."/>
            <person name="Sandhu D."/>
            <person name="Valliyodan B."/>
            <person name="Lindquist E."/>
            <person name="Peto M."/>
            <person name="Grant D."/>
            <person name="Shu S."/>
            <person name="Goodstein D."/>
            <person name="Barry K."/>
            <person name="Futrell-Griggs M."/>
            <person name="Abernathy B."/>
            <person name="Du J."/>
            <person name="Tian Z."/>
            <person name="Zhu L."/>
            <person name="Gill N."/>
            <person name="Joshi T."/>
            <person name="Libault M."/>
            <person name="Sethuraman A."/>
            <person name="Zhang X.-C."/>
            <person name="Shinozaki K."/>
            <person name="Nguyen H.T."/>
            <person name="Wing R.A."/>
            <person name="Cregan P."/>
            <person name="Specht J."/>
            <person name="Grimwood J."/>
            <person name="Rokhsar D."/>
            <person name="Stacey G."/>
            <person name="Shoemaker R.C."/>
            <person name="Jackson S.A."/>
        </authorList>
    </citation>
    <scope>NUCLEOTIDE SEQUENCE</scope>
    <source>
        <strain evidence="3">cv. Williams 82</strain>
        <tissue evidence="2">Callus</tissue>
    </source>
</reference>
<dbReference type="EnsemblPlants" id="KRH55239">
    <property type="protein sequence ID" value="KRH55239"/>
    <property type="gene ID" value="GLYMA_06G239300"/>
</dbReference>
<evidence type="ECO:0000313" key="4">
    <source>
        <dbReference type="Proteomes" id="UP000008827"/>
    </source>
</evidence>
<dbReference type="PaxDb" id="3847-GLYMA06G36481.1"/>
<dbReference type="GO" id="GO:0003676">
    <property type="term" value="F:nucleic acid binding"/>
    <property type="evidence" value="ECO:0007669"/>
    <property type="project" value="InterPro"/>
</dbReference>
<reference evidence="2" key="3">
    <citation type="submission" date="2018-07" db="EMBL/GenBank/DDBJ databases">
        <title>WGS assembly of Glycine max.</title>
        <authorList>
            <person name="Schmutz J."/>
            <person name="Cannon S."/>
            <person name="Schlueter J."/>
            <person name="Ma J."/>
            <person name="Mitros T."/>
            <person name="Nelson W."/>
            <person name="Hyten D."/>
            <person name="Song Q."/>
            <person name="Thelen J."/>
            <person name="Cheng J."/>
            <person name="Xu D."/>
            <person name="Hellsten U."/>
            <person name="May G."/>
            <person name="Yu Y."/>
            <person name="Sakurai T."/>
            <person name="Umezawa T."/>
            <person name="Bhattacharyya M."/>
            <person name="Sandhu D."/>
            <person name="Valliyodan B."/>
            <person name="Lindquist E."/>
            <person name="Peto M."/>
            <person name="Grant D."/>
            <person name="Shu S."/>
            <person name="Goodstein D."/>
            <person name="Barry K."/>
            <person name="Futrell-Griggs M."/>
            <person name="Abernathy B."/>
            <person name="Du J."/>
            <person name="Tian Z."/>
            <person name="Zhu L."/>
            <person name="Gill N."/>
            <person name="Joshi T."/>
            <person name="Libault M."/>
            <person name="Sethuraman A."/>
            <person name="Zhang X."/>
            <person name="Shinozaki K."/>
            <person name="Nguyen H."/>
            <person name="Wing R."/>
            <person name="Cregan P."/>
            <person name="Specht J."/>
            <person name="Grimwood J."/>
            <person name="Rokhsar D."/>
            <person name="Stacey G."/>
            <person name="Shoemaker R."/>
            <person name="Jackson S."/>
        </authorList>
    </citation>
    <scope>NUCLEOTIDE SEQUENCE</scope>
    <source>
        <tissue evidence="2">Callus</tissue>
    </source>
</reference>
<dbReference type="EMBL" id="CM000839">
    <property type="protein sequence ID" value="KRH55239.1"/>
    <property type="molecule type" value="Genomic_DNA"/>
</dbReference>
<protein>
    <recommendedName>
        <fullName evidence="1">RNase H type-1 domain-containing protein</fullName>
    </recommendedName>
</protein>
<dbReference type="GO" id="GO:0004523">
    <property type="term" value="F:RNA-DNA hybrid ribonuclease activity"/>
    <property type="evidence" value="ECO:0007669"/>
    <property type="project" value="InterPro"/>
</dbReference>
<dbReference type="Pfam" id="PF13456">
    <property type="entry name" value="RVT_3"/>
    <property type="match status" value="1"/>
</dbReference>
<reference evidence="3" key="2">
    <citation type="submission" date="2018-02" db="UniProtKB">
        <authorList>
            <consortium name="EnsemblPlants"/>
        </authorList>
    </citation>
    <scope>IDENTIFICATION</scope>
    <source>
        <strain evidence="3">Williams 82</strain>
    </source>
</reference>
<evidence type="ECO:0000259" key="1">
    <source>
        <dbReference type="Pfam" id="PF13456"/>
    </source>
</evidence>
<dbReference type="InterPro" id="IPR052929">
    <property type="entry name" value="RNase_H-like_EbsB-rel"/>
</dbReference>
<dbReference type="Proteomes" id="UP000008827">
    <property type="component" value="Chromosome 6"/>
</dbReference>